<dbReference type="GO" id="GO:0009977">
    <property type="term" value="F:proton motive force dependent protein transmembrane transporter activity"/>
    <property type="evidence" value="ECO:0007669"/>
    <property type="project" value="TreeGrafter"/>
</dbReference>
<comment type="function">
    <text evidence="5">Part of the twin-arginine translocation (Tat) system that transports large folded proteins containing a characteristic twin-arginine motif in their signal peptide across membranes. Together with TatB, TatC is part of a receptor directly interacting with Tat signal peptides.</text>
</comment>
<dbReference type="InterPro" id="IPR002033">
    <property type="entry name" value="TatC"/>
</dbReference>
<evidence type="ECO:0000256" key="4">
    <source>
        <dbReference type="ARBA" id="ARBA00023136"/>
    </source>
</evidence>
<keyword evidence="5" id="KW-1003">Cell membrane</keyword>
<feature type="transmembrane region" description="Helical" evidence="5">
    <location>
        <begin position="24"/>
        <end position="42"/>
    </location>
</feature>
<dbReference type="PANTHER" id="PTHR30371:SF0">
    <property type="entry name" value="SEC-INDEPENDENT PROTEIN TRANSLOCASE PROTEIN TATC, CHLOROPLASTIC-RELATED"/>
    <property type="match status" value="1"/>
</dbReference>
<dbReference type="OrthoDB" id="9777044at2"/>
<dbReference type="Proteomes" id="UP000199347">
    <property type="component" value="Unassembled WGS sequence"/>
</dbReference>
<comment type="caution">
    <text evidence="5">Lacks conserved residue(s) required for the propagation of feature annotation.</text>
</comment>
<keyword evidence="2 5" id="KW-0812">Transmembrane</keyword>
<dbReference type="GO" id="GO:0043953">
    <property type="term" value="P:protein transport by the Tat complex"/>
    <property type="evidence" value="ECO:0007669"/>
    <property type="project" value="UniProtKB-UniRule"/>
</dbReference>
<dbReference type="GO" id="GO:0033281">
    <property type="term" value="C:TAT protein transport complex"/>
    <property type="evidence" value="ECO:0007669"/>
    <property type="project" value="UniProtKB-UniRule"/>
</dbReference>
<feature type="transmembrane region" description="Helical" evidence="5">
    <location>
        <begin position="166"/>
        <end position="195"/>
    </location>
</feature>
<gene>
    <name evidence="5" type="primary">tatC</name>
    <name evidence="6" type="ORF">SAMN03080610_03434</name>
</gene>
<evidence type="ECO:0000313" key="7">
    <source>
        <dbReference type="Proteomes" id="UP000199347"/>
    </source>
</evidence>
<accession>A0A1G5P7J7</accession>
<dbReference type="GO" id="GO:0065002">
    <property type="term" value="P:intracellular protein transmembrane transport"/>
    <property type="evidence" value="ECO:0007669"/>
    <property type="project" value="TreeGrafter"/>
</dbReference>
<protein>
    <recommendedName>
        <fullName evidence="5">Sec-independent protein translocase protein TatC</fullName>
    </recommendedName>
</protein>
<name>A0A1G5P7J7_AFIMA</name>
<dbReference type="HAMAP" id="MF_00902">
    <property type="entry name" value="TatC"/>
    <property type="match status" value="1"/>
</dbReference>
<evidence type="ECO:0000256" key="1">
    <source>
        <dbReference type="ARBA" id="ARBA00004141"/>
    </source>
</evidence>
<evidence type="ECO:0000313" key="6">
    <source>
        <dbReference type="EMBL" id="SCZ45484.1"/>
    </source>
</evidence>
<comment type="subcellular location">
    <subcellularLocation>
        <location evidence="5">Cell membrane</location>
        <topology evidence="5">Multi-pass membrane protein</topology>
    </subcellularLocation>
    <subcellularLocation>
        <location evidence="1">Membrane</location>
        <topology evidence="1">Multi-pass membrane protein</topology>
    </subcellularLocation>
</comment>
<dbReference type="PANTHER" id="PTHR30371">
    <property type="entry name" value="SEC-INDEPENDENT PROTEIN TRANSLOCASE PROTEIN TATC"/>
    <property type="match status" value="1"/>
</dbReference>
<keyword evidence="3 5" id="KW-1133">Transmembrane helix</keyword>
<dbReference type="InterPro" id="IPR019820">
    <property type="entry name" value="Sec-indep_translocase_CS"/>
</dbReference>
<organism evidence="6 7">
    <name type="scientific">Afifella marina DSM 2698</name>
    <dbReference type="NCBI Taxonomy" id="1120955"/>
    <lineage>
        <taxon>Bacteria</taxon>
        <taxon>Pseudomonadati</taxon>
        <taxon>Pseudomonadota</taxon>
        <taxon>Alphaproteobacteria</taxon>
        <taxon>Hyphomicrobiales</taxon>
        <taxon>Afifellaceae</taxon>
        <taxon>Afifella</taxon>
    </lineage>
</organism>
<keyword evidence="5" id="KW-0813">Transport</keyword>
<feature type="transmembrane region" description="Helical" evidence="5">
    <location>
        <begin position="80"/>
        <end position="101"/>
    </location>
</feature>
<feature type="transmembrane region" description="Helical" evidence="5">
    <location>
        <begin position="207"/>
        <end position="222"/>
    </location>
</feature>
<comment type="similarity">
    <text evidence="5">Belongs to the TatC family.</text>
</comment>
<dbReference type="PRINTS" id="PR01840">
    <property type="entry name" value="TATCFAMILY"/>
</dbReference>
<dbReference type="EMBL" id="FMVW01000010">
    <property type="protein sequence ID" value="SCZ45484.1"/>
    <property type="molecule type" value="Genomic_DNA"/>
</dbReference>
<proteinExistence type="inferred from homology"/>
<evidence type="ECO:0000256" key="2">
    <source>
        <dbReference type="ARBA" id="ARBA00022692"/>
    </source>
</evidence>
<evidence type="ECO:0000256" key="5">
    <source>
        <dbReference type="HAMAP-Rule" id="MF_00902"/>
    </source>
</evidence>
<evidence type="ECO:0000256" key="3">
    <source>
        <dbReference type="ARBA" id="ARBA00022989"/>
    </source>
</evidence>
<feature type="transmembrane region" description="Helical" evidence="5">
    <location>
        <begin position="113"/>
        <end position="146"/>
    </location>
</feature>
<keyword evidence="5" id="KW-0811">Translocation</keyword>
<dbReference type="NCBIfam" id="TIGR00945">
    <property type="entry name" value="tatC"/>
    <property type="match status" value="1"/>
</dbReference>
<dbReference type="AlphaFoldDB" id="A0A1G5P7J7"/>
<dbReference type="RefSeq" id="WP_092816139.1">
    <property type="nucleotide sequence ID" value="NZ_FMVW01000010.1"/>
</dbReference>
<comment type="subunit">
    <text evidence="5">The Tat system comprises two distinct complexes: a TatABC complex, containing multiple copies of TatA, TatB and TatC subunits, and a separate TatA complex, containing only TatA subunits. Substrates initially bind to the TatABC complex, which probably triggers association of the separate TatA complex to form the active translocon.</text>
</comment>
<dbReference type="PROSITE" id="PS01218">
    <property type="entry name" value="TATC"/>
    <property type="match status" value="1"/>
</dbReference>
<keyword evidence="7" id="KW-1185">Reference proteome</keyword>
<sequence length="261" mass="29101">MSDDDIEASRAPLIEHLIELRQRLLRALIAIAIAFVVCFYFADQIFNLLIIPYERAAGADRSIRLIFTAPQEYFFTQMKLAFFGALFLAFPVIANQIYKFVAPGLYKHERQAFYPYLIATPILFIIGAALVYFAVMPLALAFFLSMEQTGGAGRASIELLPKVNEYLSLIMTLIFAFGLVFQLPVVLTLLGRVGIVDAAILKAKRKYAIMIAFILAAILTPPDPISQIGLALPTILLYEISIYAVRRVELKNAARDEEAAT</sequence>
<dbReference type="Pfam" id="PF00902">
    <property type="entry name" value="TatC"/>
    <property type="match status" value="1"/>
</dbReference>
<keyword evidence="4 5" id="KW-0472">Membrane</keyword>
<reference evidence="6 7" key="1">
    <citation type="submission" date="2016-10" db="EMBL/GenBank/DDBJ databases">
        <authorList>
            <person name="de Groot N.N."/>
        </authorList>
    </citation>
    <scope>NUCLEOTIDE SEQUENCE [LARGE SCALE GENOMIC DNA]</scope>
    <source>
        <strain evidence="6 7">DSM 2698</strain>
    </source>
</reference>
<dbReference type="STRING" id="1120955.SAMN03080610_03434"/>
<keyword evidence="5" id="KW-0653">Protein transport</keyword>